<comment type="caution">
    <text evidence="2">The sequence shown here is derived from an EMBL/GenBank/DDBJ whole genome shotgun (WGS) entry which is preliminary data.</text>
</comment>
<evidence type="ECO:0000313" key="2">
    <source>
        <dbReference type="EMBL" id="GHC58665.1"/>
    </source>
</evidence>
<dbReference type="AlphaFoldDB" id="A0A918TSY1"/>
<evidence type="ECO:0000256" key="1">
    <source>
        <dbReference type="SAM" id="SignalP"/>
    </source>
</evidence>
<sequence length="134" mass="14127">MTKWLCLALGLLAAPAAAQDMLDFQAPSGNIFCLMIAGPDGGARCDMRELTPSFKTPPADCDLDYGSFFWIGATGPAYPACAGDTVMNPRAPVLDYGQSVKLGKVTCSAEKTGVTCKNAEGHGFTLSRAKQKVF</sequence>
<feature type="chain" id="PRO_5037733315" evidence="1">
    <location>
        <begin position="19"/>
        <end position="134"/>
    </location>
</feature>
<dbReference type="RefSeq" id="WP_189411806.1">
    <property type="nucleotide sequence ID" value="NZ_BMYJ01000006.1"/>
</dbReference>
<keyword evidence="3" id="KW-1185">Reference proteome</keyword>
<dbReference type="Pfam" id="PF20341">
    <property type="entry name" value="DUF6636"/>
    <property type="match status" value="1"/>
</dbReference>
<dbReference type="Proteomes" id="UP000638981">
    <property type="component" value="Unassembled WGS sequence"/>
</dbReference>
<proteinExistence type="predicted"/>
<dbReference type="InterPro" id="IPR046576">
    <property type="entry name" value="DUF6636"/>
</dbReference>
<protein>
    <submittedName>
        <fullName evidence="2">Uncharacterized protein</fullName>
    </submittedName>
</protein>
<feature type="signal peptide" evidence="1">
    <location>
        <begin position="1"/>
        <end position="18"/>
    </location>
</feature>
<organism evidence="2 3">
    <name type="scientific">Neogemmobacter tilapiae</name>
    <dbReference type="NCBI Taxonomy" id="875041"/>
    <lineage>
        <taxon>Bacteria</taxon>
        <taxon>Pseudomonadati</taxon>
        <taxon>Pseudomonadota</taxon>
        <taxon>Alphaproteobacteria</taxon>
        <taxon>Rhodobacterales</taxon>
        <taxon>Paracoccaceae</taxon>
        <taxon>Neogemmobacter</taxon>
    </lineage>
</organism>
<reference evidence="2" key="2">
    <citation type="submission" date="2020-09" db="EMBL/GenBank/DDBJ databases">
        <authorList>
            <person name="Sun Q."/>
            <person name="Kim S."/>
        </authorList>
    </citation>
    <scope>NUCLEOTIDE SEQUENCE</scope>
    <source>
        <strain evidence="2">KCTC 23310</strain>
    </source>
</reference>
<keyword evidence="1" id="KW-0732">Signal</keyword>
<reference evidence="2" key="1">
    <citation type="journal article" date="2014" name="Int. J. Syst. Evol. Microbiol.">
        <title>Complete genome sequence of Corynebacterium casei LMG S-19264T (=DSM 44701T), isolated from a smear-ripened cheese.</title>
        <authorList>
            <consortium name="US DOE Joint Genome Institute (JGI-PGF)"/>
            <person name="Walter F."/>
            <person name="Albersmeier A."/>
            <person name="Kalinowski J."/>
            <person name="Ruckert C."/>
        </authorList>
    </citation>
    <scope>NUCLEOTIDE SEQUENCE</scope>
    <source>
        <strain evidence="2">KCTC 23310</strain>
    </source>
</reference>
<evidence type="ECO:0000313" key="3">
    <source>
        <dbReference type="Proteomes" id="UP000638981"/>
    </source>
</evidence>
<name>A0A918TSY1_9RHOB</name>
<dbReference type="EMBL" id="BMYJ01000006">
    <property type="protein sequence ID" value="GHC58665.1"/>
    <property type="molecule type" value="Genomic_DNA"/>
</dbReference>
<accession>A0A918TSY1</accession>
<gene>
    <name evidence="2" type="ORF">GCM10007315_22960</name>
</gene>